<proteinExistence type="predicted"/>
<gene>
    <name evidence="1" type="ORF">SAMN04489742_1362</name>
</gene>
<dbReference type="EMBL" id="FNKH01000002">
    <property type="protein sequence ID" value="SDQ50108.1"/>
    <property type="molecule type" value="Genomic_DNA"/>
</dbReference>
<dbReference type="AlphaFoldDB" id="A0A1H1BDR3"/>
<dbReference type="RefSeq" id="WP_074699780.1">
    <property type="nucleotide sequence ID" value="NZ_CP018863.1"/>
</dbReference>
<name>A0A1H1BDR3_9MICC</name>
<protein>
    <submittedName>
        <fullName evidence="1">Uncharacterized protein</fullName>
    </submittedName>
</protein>
<dbReference type="STRING" id="37928.SAMN04489742_1362"/>
<dbReference type="Proteomes" id="UP000181917">
    <property type="component" value="Unassembled WGS sequence"/>
</dbReference>
<evidence type="ECO:0000313" key="2">
    <source>
        <dbReference type="Proteomes" id="UP000181917"/>
    </source>
</evidence>
<accession>A0A1H1BDR3</accession>
<reference evidence="1 2" key="1">
    <citation type="submission" date="2016-10" db="EMBL/GenBank/DDBJ databases">
        <authorList>
            <person name="de Groot N.N."/>
        </authorList>
    </citation>
    <scope>NUCLEOTIDE SEQUENCE [LARGE SCALE GENOMIC DNA]</scope>
    <source>
        <strain evidence="1 2">DSM 20117</strain>
    </source>
</reference>
<organism evidence="1 2">
    <name type="scientific">Crystallibacter crystallopoietes</name>
    <dbReference type="NCBI Taxonomy" id="37928"/>
    <lineage>
        <taxon>Bacteria</taxon>
        <taxon>Bacillati</taxon>
        <taxon>Actinomycetota</taxon>
        <taxon>Actinomycetes</taxon>
        <taxon>Micrococcales</taxon>
        <taxon>Micrococcaceae</taxon>
        <taxon>Crystallibacter</taxon>
    </lineage>
</organism>
<keyword evidence="2" id="KW-1185">Reference proteome</keyword>
<evidence type="ECO:0000313" key="1">
    <source>
        <dbReference type="EMBL" id="SDQ50108.1"/>
    </source>
</evidence>
<dbReference type="KEGG" id="acry:AC20117_10555"/>
<sequence>MVAERLVEQAHICPGDGVVVDGLGLTILSDFFAEDFIPLLAKRRPWSVLLDQGPPEWHTAAAEAATAVGLPFEIRADYLPGYKWPVF</sequence>